<sequence>MVKSLASTAVPMLETEQSALSPLRPPRPQAWTERPLPLPTTELPTHPFLSTRTTTTKDHVANDEDATSGLKDPKEKQCDIQPIEVCISAFDSIGASEVRWGGIAACAKAVTQGCAYASTKCETLATENQSLRAAMENTLESAQCQTCQDESPECNAKLVDEGHVTNLLRVELEQQKLTDAFNAIDLLINLAAEKLSEGIEKVVDHFQTSLNQKGRLLENLTNAFNNATADVPPEDGGVFLLAEDADLTAHLNANIDGAIEIIRELEKMCVIDDSYCIGRLNYYTRKDLSLISEQACLDDLREGRFGPSKRTCPM</sequence>
<dbReference type="Proteomes" id="UP001153069">
    <property type="component" value="Unassembled WGS sequence"/>
</dbReference>
<accession>A0A9N8HGG2</accession>
<organism evidence="2 3">
    <name type="scientific">Seminavis robusta</name>
    <dbReference type="NCBI Taxonomy" id="568900"/>
    <lineage>
        <taxon>Eukaryota</taxon>
        <taxon>Sar</taxon>
        <taxon>Stramenopiles</taxon>
        <taxon>Ochrophyta</taxon>
        <taxon>Bacillariophyta</taxon>
        <taxon>Bacillariophyceae</taxon>
        <taxon>Bacillariophycidae</taxon>
        <taxon>Naviculales</taxon>
        <taxon>Naviculaceae</taxon>
        <taxon>Seminavis</taxon>
    </lineage>
</organism>
<comment type="caution">
    <text evidence="2">The sequence shown here is derived from an EMBL/GenBank/DDBJ whole genome shotgun (WGS) entry which is preliminary data.</text>
</comment>
<dbReference type="AlphaFoldDB" id="A0A9N8HGG2"/>
<feature type="region of interest" description="Disordered" evidence="1">
    <location>
        <begin position="13"/>
        <end position="74"/>
    </location>
</feature>
<protein>
    <submittedName>
        <fullName evidence="2">Uncharacterized protein</fullName>
    </submittedName>
</protein>
<reference evidence="2" key="1">
    <citation type="submission" date="2020-06" db="EMBL/GenBank/DDBJ databases">
        <authorList>
            <consortium name="Plant Systems Biology data submission"/>
        </authorList>
    </citation>
    <scope>NUCLEOTIDE SEQUENCE</scope>
    <source>
        <strain evidence="2">D6</strain>
    </source>
</reference>
<evidence type="ECO:0000256" key="1">
    <source>
        <dbReference type="SAM" id="MobiDB-lite"/>
    </source>
</evidence>
<keyword evidence="3" id="KW-1185">Reference proteome</keyword>
<evidence type="ECO:0000313" key="2">
    <source>
        <dbReference type="EMBL" id="CAB9514103.1"/>
    </source>
</evidence>
<name>A0A9N8HGG2_9STRA</name>
<gene>
    <name evidence="2" type="ORF">SEMRO_632_G178660.1</name>
</gene>
<feature type="compositionally biased region" description="Low complexity" evidence="1">
    <location>
        <begin position="32"/>
        <end position="49"/>
    </location>
</feature>
<proteinExistence type="predicted"/>
<dbReference type="EMBL" id="CAICTM010000631">
    <property type="protein sequence ID" value="CAB9514103.1"/>
    <property type="molecule type" value="Genomic_DNA"/>
</dbReference>
<evidence type="ECO:0000313" key="3">
    <source>
        <dbReference type="Proteomes" id="UP001153069"/>
    </source>
</evidence>